<name>A0A7S1J516_9EUGL</name>
<protein>
    <submittedName>
        <fullName evidence="1">Uncharacterized protein</fullName>
    </submittedName>
</protein>
<evidence type="ECO:0000313" key="1">
    <source>
        <dbReference type="EMBL" id="CAD9032786.1"/>
    </source>
</evidence>
<gene>
    <name evidence="1" type="ORF">EGYM00392_LOCUS43930</name>
</gene>
<sequence>MSAKQLLRSSGVMHPQRLDTLHACDTAMFAMPVVVLMQASIEAPLQTRTPAMVRVYRHLCLQPSQQGCRHCYRPFCHQELGEVVQTVFLSLQHLGRQAEVHMKVGKVKGKKKQAYWGYNTGYYRWCLNPAAYTDHTTRIRSEPTVPNCYVQPKSNRHAMF</sequence>
<accession>A0A7S1J516</accession>
<proteinExistence type="predicted"/>
<dbReference type="AlphaFoldDB" id="A0A7S1J516"/>
<organism evidence="1">
    <name type="scientific">Eutreptiella gymnastica</name>
    <dbReference type="NCBI Taxonomy" id="73025"/>
    <lineage>
        <taxon>Eukaryota</taxon>
        <taxon>Discoba</taxon>
        <taxon>Euglenozoa</taxon>
        <taxon>Euglenida</taxon>
        <taxon>Spirocuta</taxon>
        <taxon>Euglenophyceae</taxon>
        <taxon>Eutreptiales</taxon>
        <taxon>Eutreptiaceae</taxon>
        <taxon>Eutreptiella</taxon>
    </lineage>
</organism>
<dbReference type="EMBL" id="HBGA01118087">
    <property type="protein sequence ID" value="CAD9032786.1"/>
    <property type="molecule type" value="Transcribed_RNA"/>
</dbReference>
<reference evidence="1" key="1">
    <citation type="submission" date="2021-01" db="EMBL/GenBank/DDBJ databases">
        <authorList>
            <person name="Corre E."/>
            <person name="Pelletier E."/>
            <person name="Niang G."/>
            <person name="Scheremetjew M."/>
            <person name="Finn R."/>
            <person name="Kale V."/>
            <person name="Holt S."/>
            <person name="Cochrane G."/>
            <person name="Meng A."/>
            <person name="Brown T."/>
            <person name="Cohen L."/>
        </authorList>
    </citation>
    <scope>NUCLEOTIDE SEQUENCE</scope>
    <source>
        <strain evidence="1">NIES-381</strain>
    </source>
</reference>